<keyword evidence="6 12" id="KW-0067">ATP-binding</keyword>
<feature type="domain" description="Aminoacyl-transfer RNA synthetases class-II family profile" evidence="13">
    <location>
        <begin position="33"/>
        <end position="466"/>
    </location>
</feature>
<dbReference type="InterPro" id="IPR002316">
    <property type="entry name" value="Pro-tRNA-ligase_IIa"/>
</dbReference>
<keyword evidence="4 12" id="KW-0436">Ligase</keyword>
<dbReference type="NCBIfam" id="TIGR00409">
    <property type="entry name" value="proS_fam_II"/>
    <property type="match status" value="1"/>
</dbReference>
<dbReference type="InterPro" id="IPR002314">
    <property type="entry name" value="aa-tRNA-synt_IIb"/>
</dbReference>
<dbReference type="SUPFAM" id="SSF55826">
    <property type="entry name" value="YbaK/ProRS associated domain"/>
    <property type="match status" value="1"/>
</dbReference>
<dbReference type="AlphaFoldDB" id="K4LEU7"/>
<dbReference type="Gene3D" id="3.40.50.800">
    <property type="entry name" value="Anticodon-binding domain"/>
    <property type="match status" value="1"/>
</dbReference>
<dbReference type="SUPFAM" id="SSF55681">
    <property type="entry name" value="Class II aaRS and biotin synthetases"/>
    <property type="match status" value="1"/>
</dbReference>
<dbReference type="GO" id="GO:0016740">
    <property type="term" value="F:transferase activity"/>
    <property type="evidence" value="ECO:0007669"/>
    <property type="project" value="UniProtKB-ARBA"/>
</dbReference>
<dbReference type="HOGENOM" id="CLU_016739_0_0_9"/>
<accession>K4LEU7</accession>
<dbReference type="InterPro" id="IPR044140">
    <property type="entry name" value="ProRS_anticodon_short"/>
</dbReference>
<dbReference type="KEGG" id="tpz:Tph_c11260"/>
<reference evidence="14 15" key="1">
    <citation type="journal article" date="2012" name="BMC Genomics">
        <title>Genome-guided analysis of physiological and morphological traits of the fermentative acetate oxidizer Thermacetogenium phaeum.</title>
        <authorList>
            <person name="Oehler D."/>
            <person name="Poehlein A."/>
            <person name="Leimbach A."/>
            <person name="Muller N."/>
            <person name="Daniel R."/>
            <person name="Gottschalk G."/>
            <person name="Schink B."/>
        </authorList>
    </citation>
    <scope>NUCLEOTIDE SEQUENCE [LARGE SCALE GENOMIC DNA]</scope>
    <source>
        <strain evidence="15">ATCC BAA-254 / DSM 26808 / PB</strain>
    </source>
</reference>
<comment type="subunit">
    <text evidence="2 12">Homodimer.</text>
</comment>
<dbReference type="Pfam" id="PF00587">
    <property type="entry name" value="tRNA-synt_2b"/>
    <property type="match status" value="1"/>
</dbReference>
<evidence type="ECO:0000256" key="1">
    <source>
        <dbReference type="ARBA" id="ARBA00004496"/>
    </source>
</evidence>
<evidence type="ECO:0000256" key="7">
    <source>
        <dbReference type="ARBA" id="ARBA00022917"/>
    </source>
</evidence>
<evidence type="ECO:0000259" key="13">
    <source>
        <dbReference type="PROSITE" id="PS50862"/>
    </source>
</evidence>
<dbReference type="Gene3D" id="3.30.930.10">
    <property type="entry name" value="Bira Bifunctional Protein, Domain 2"/>
    <property type="match status" value="2"/>
</dbReference>
<comment type="similarity">
    <text evidence="11 12">Belongs to the class-II aminoacyl-tRNA synthetase family. ProS type 1 subfamily.</text>
</comment>
<sequence length="576" mass="64923">MRVTRMLIPTLREVPAEADAISHQLLLRAGMVRRVAAGVYSLLPLGNRVVKKIEKIVREEMERAGGTELLLPIIQPAEVWHESGRWNVYGPELFRLQDRHGRDFCLGPTHEELITTLFRQEIKSYRQLPLLLYQIQNKYRDERRPRFGLLRGREFIMKDLYSFDRDEEGLDISYRKMYEAYTRVFSRCGLVFRVVEADTGAIGGTNSHEFMVLADTGEEELVFCSLCDYAANTEKAPCRPQGEQEEEARPLQLVATPAARTVDDLASYLGVDARKILKSLFFDADGEPVVVLVRGDRSVNETKVKNFLLANSLEIADEVEILNRYGVPMGFAGPVGLREKMPVKILGDEEVRALSNAVAGANRVDYHYLNVNPGRDFDVDVYGDFRTAQEGDPCPLCGAPLQVCRGIEVGHIFKLGTKYSEALKATIIDEKGNEVPVVMGCYGIGITRTMAAAVEQKHDQDGIIWPVAIAPYEVVLMAVNQGDALHARYAEELYREFLQAGIDVIYDDRLERPGVKFKDADLIGYPARVVIGKKMVSEGLLEIKWRETGETVLKKRSEAVEYLRQKLSAMRSREGE</sequence>
<dbReference type="FunFam" id="3.30.930.10:FF:000065">
    <property type="entry name" value="Proline--tRNA ligase"/>
    <property type="match status" value="1"/>
</dbReference>
<dbReference type="InterPro" id="IPR036621">
    <property type="entry name" value="Anticodon-bd_dom_sf"/>
</dbReference>
<keyword evidence="5 12" id="KW-0547">Nucleotide-binding</keyword>
<dbReference type="GO" id="GO:0002161">
    <property type="term" value="F:aminoacyl-tRNA deacylase activity"/>
    <property type="evidence" value="ECO:0007669"/>
    <property type="project" value="InterPro"/>
</dbReference>
<evidence type="ECO:0000256" key="8">
    <source>
        <dbReference type="ARBA" id="ARBA00023146"/>
    </source>
</evidence>
<dbReference type="InterPro" id="IPR006195">
    <property type="entry name" value="aa-tRNA-synth_II"/>
</dbReference>
<dbReference type="PANTHER" id="PTHR42753:SF2">
    <property type="entry name" value="PROLINE--TRNA LIGASE"/>
    <property type="match status" value="1"/>
</dbReference>
<dbReference type="CDD" id="cd00861">
    <property type="entry name" value="ProRS_anticodon_short"/>
    <property type="match status" value="1"/>
</dbReference>
<dbReference type="SUPFAM" id="SSF52954">
    <property type="entry name" value="Class II aaRS ABD-related"/>
    <property type="match status" value="1"/>
</dbReference>
<comment type="domain">
    <text evidence="12">Consists of three domains: the N-terminal catalytic domain, the editing domain and the C-terminal anticodon-binding domain.</text>
</comment>
<evidence type="ECO:0000256" key="11">
    <source>
        <dbReference type="ARBA" id="ARBA00060755"/>
    </source>
</evidence>
<dbReference type="GO" id="GO:0004827">
    <property type="term" value="F:proline-tRNA ligase activity"/>
    <property type="evidence" value="ECO:0007669"/>
    <property type="project" value="UniProtKB-UniRule"/>
</dbReference>
<comment type="function">
    <text evidence="10 12">Catalyzes the attachment of proline to tRNA(Pro) in a two-step reaction: proline is first activated by ATP to form Pro-AMP and then transferred to the acceptor end of tRNA(Pro). As ProRS can inadvertently accommodate and process non-cognate amino acids such as alanine and cysteine, to avoid such errors it has two additional distinct editing activities against alanine. One activity is designated as 'pretransfer' editing and involves the tRNA(Pro)-independent hydrolysis of activated Ala-AMP. The other activity is designated 'posttransfer' editing and involves deacylation of mischarged Ala-tRNA(Pro). The misacylated Cys-tRNA(Pro) is not edited by ProRS.</text>
</comment>
<comment type="catalytic activity">
    <reaction evidence="9 12">
        <text>tRNA(Pro) + L-proline + ATP = L-prolyl-tRNA(Pro) + AMP + diphosphate</text>
        <dbReference type="Rhea" id="RHEA:14305"/>
        <dbReference type="Rhea" id="RHEA-COMP:9700"/>
        <dbReference type="Rhea" id="RHEA-COMP:9702"/>
        <dbReference type="ChEBI" id="CHEBI:30616"/>
        <dbReference type="ChEBI" id="CHEBI:33019"/>
        <dbReference type="ChEBI" id="CHEBI:60039"/>
        <dbReference type="ChEBI" id="CHEBI:78442"/>
        <dbReference type="ChEBI" id="CHEBI:78532"/>
        <dbReference type="ChEBI" id="CHEBI:456215"/>
        <dbReference type="EC" id="6.1.1.15"/>
    </reaction>
</comment>
<dbReference type="InterPro" id="IPR033730">
    <property type="entry name" value="ProRS_core_prok"/>
</dbReference>
<dbReference type="GO" id="GO:0005524">
    <property type="term" value="F:ATP binding"/>
    <property type="evidence" value="ECO:0007669"/>
    <property type="project" value="UniProtKB-UniRule"/>
</dbReference>
<keyword evidence="7 12" id="KW-0648">Protein biosynthesis</keyword>
<evidence type="ECO:0000256" key="4">
    <source>
        <dbReference type="ARBA" id="ARBA00022598"/>
    </source>
</evidence>
<comment type="subcellular location">
    <subcellularLocation>
        <location evidence="1 12">Cytoplasm</location>
    </subcellularLocation>
</comment>
<dbReference type="InterPro" id="IPR036754">
    <property type="entry name" value="YbaK/aa-tRNA-synt-asso_dom_sf"/>
</dbReference>
<dbReference type="CDD" id="cd04334">
    <property type="entry name" value="ProRS-INS"/>
    <property type="match status" value="1"/>
</dbReference>
<dbReference type="Pfam" id="PF03129">
    <property type="entry name" value="HGTP_anticodon"/>
    <property type="match status" value="1"/>
</dbReference>
<keyword evidence="3 12" id="KW-0963">Cytoplasm</keyword>
<dbReference type="InterPro" id="IPR045864">
    <property type="entry name" value="aa-tRNA-synth_II/BPL/LPL"/>
</dbReference>
<dbReference type="InterPro" id="IPR050062">
    <property type="entry name" value="Pro-tRNA_synthetase"/>
</dbReference>
<evidence type="ECO:0000313" key="15">
    <source>
        <dbReference type="Proteomes" id="UP000000467"/>
    </source>
</evidence>
<evidence type="ECO:0000256" key="9">
    <source>
        <dbReference type="ARBA" id="ARBA00047671"/>
    </source>
</evidence>
<gene>
    <name evidence="12 14" type="primary">proS</name>
    <name evidence="14" type="ordered locus">Tph_c11260</name>
</gene>
<dbReference type="eggNOG" id="COG0442">
    <property type="taxonomic scope" value="Bacteria"/>
</dbReference>
<keyword evidence="8 12" id="KW-0030">Aminoacyl-tRNA synthetase</keyword>
<dbReference type="PIRSF" id="PIRSF001535">
    <property type="entry name" value="ProRS_1"/>
    <property type="match status" value="1"/>
</dbReference>
<dbReference type="OrthoDB" id="9809052at2"/>
<dbReference type="NCBIfam" id="NF006625">
    <property type="entry name" value="PRK09194.1"/>
    <property type="match status" value="1"/>
</dbReference>
<evidence type="ECO:0000256" key="5">
    <source>
        <dbReference type="ARBA" id="ARBA00022741"/>
    </source>
</evidence>
<dbReference type="EMBL" id="CP003732">
    <property type="protein sequence ID" value="AFV11348.1"/>
    <property type="molecule type" value="Genomic_DNA"/>
</dbReference>
<dbReference type="HAMAP" id="MF_01569">
    <property type="entry name" value="Pro_tRNA_synth_type1"/>
    <property type="match status" value="1"/>
</dbReference>
<dbReference type="InterPro" id="IPR004500">
    <property type="entry name" value="Pro-tRNA-synth_IIa_bac-type"/>
</dbReference>
<dbReference type="InterPro" id="IPR023717">
    <property type="entry name" value="Pro-tRNA-Synthase_IIa_type1"/>
</dbReference>
<dbReference type="InterPro" id="IPR004154">
    <property type="entry name" value="Anticodon-bd"/>
</dbReference>
<evidence type="ECO:0000256" key="6">
    <source>
        <dbReference type="ARBA" id="ARBA00022840"/>
    </source>
</evidence>
<evidence type="ECO:0000256" key="3">
    <source>
        <dbReference type="ARBA" id="ARBA00022490"/>
    </source>
</evidence>
<dbReference type="GO" id="GO:0006433">
    <property type="term" value="P:prolyl-tRNA aminoacylation"/>
    <property type="evidence" value="ECO:0007669"/>
    <property type="project" value="UniProtKB-UniRule"/>
</dbReference>
<name>K4LEU7_THEPS</name>
<keyword evidence="15" id="KW-1185">Reference proteome</keyword>
<dbReference type="Pfam" id="PF04073">
    <property type="entry name" value="tRNA_edit"/>
    <property type="match status" value="1"/>
</dbReference>
<evidence type="ECO:0000256" key="12">
    <source>
        <dbReference type="HAMAP-Rule" id="MF_01569"/>
    </source>
</evidence>
<evidence type="ECO:0000256" key="10">
    <source>
        <dbReference type="ARBA" id="ARBA00053664"/>
    </source>
</evidence>
<dbReference type="GO" id="GO:0140096">
    <property type="term" value="F:catalytic activity, acting on a protein"/>
    <property type="evidence" value="ECO:0007669"/>
    <property type="project" value="UniProtKB-ARBA"/>
</dbReference>
<dbReference type="PROSITE" id="PS50862">
    <property type="entry name" value="AA_TRNA_LIGASE_II"/>
    <property type="match status" value="1"/>
</dbReference>
<dbReference type="FunFam" id="3.30.930.10:FF:000066">
    <property type="entry name" value="Proline--tRNA ligase"/>
    <property type="match status" value="1"/>
</dbReference>
<dbReference type="EC" id="6.1.1.15" evidence="12"/>
<dbReference type="STRING" id="1089553.Tph_c11260"/>
<protein>
    <recommendedName>
        <fullName evidence="12">Proline--tRNA ligase</fullName>
        <ecNumber evidence="12">6.1.1.15</ecNumber>
    </recommendedName>
    <alternativeName>
        <fullName evidence="12">Prolyl-tRNA synthetase</fullName>
        <shortName evidence="12">ProRS</shortName>
    </alternativeName>
</protein>
<evidence type="ECO:0000256" key="2">
    <source>
        <dbReference type="ARBA" id="ARBA00011738"/>
    </source>
</evidence>
<dbReference type="Proteomes" id="UP000000467">
    <property type="component" value="Chromosome"/>
</dbReference>
<dbReference type="CDD" id="cd00779">
    <property type="entry name" value="ProRS_core_prok"/>
    <property type="match status" value="1"/>
</dbReference>
<evidence type="ECO:0000313" key="14">
    <source>
        <dbReference type="EMBL" id="AFV11348.1"/>
    </source>
</evidence>
<dbReference type="PANTHER" id="PTHR42753">
    <property type="entry name" value="MITOCHONDRIAL RIBOSOME PROTEIN L39/PROLYL-TRNA LIGASE FAMILY MEMBER"/>
    <property type="match status" value="1"/>
</dbReference>
<dbReference type="GO" id="GO:0005829">
    <property type="term" value="C:cytosol"/>
    <property type="evidence" value="ECO:0007669"/>
    <property type="project" value="TreeGrafter"/>
</dbReference>
<proteinExistence type="inferred from homology"/>
<dbReference type="InterPro" id="IPR007214">
    <property type="entry name" value="YbaK/aa-tRNA-synth-assoc-dom"/>
</dbReference>
<dbReference type="PRINTS" id="PR01046">
    <property type="entry name" value="TRNASYNTHPRO"/>
</dbReference>
<dbReference type="RefSeq" id="WP_015050229.1">
    <property type="nucleotide sequence ID" value="NC_018870.1"/>
</dbReference>
<organism evidence="14 15">
    <name type="scientific">Thermacetogenium phaeum (strain ATCC BAA-254 / DSM 26808 / PB)</name>
    <dbReference type="NCBI Taxonomy" id="1089553"/>
    <lineage>
        <taxon>Bacteria</taxon>
        <taxon>Bacillati</taxon>
        <taxon>Bacillota</taxon>
        <taxon>Clostridia</taxon>
        <taxon>Thermoanaerobacterales</taxon>
        <taxon>Thermoanaerobacteraceae</taxon>
        <taxon>Thermacetogenium</taxon>
    </lineage>
</organism>